<dbReference type="Proteomes" id="UP000028501">
    <property type="component" value="Chromosome"/>
</dbReference>
<dbReference type="Gene3D" id="3.40.1280.30">
    <property type="match status" value="1"/>
</dbReference>
<dbReference type="GeneID" id="24793590"/>
<dbReference type="GO" id="GO:0008175">
    <property type="term" value="F:tRNA methyltransferase activity"/>
    <property type="evidence" value="ECO:0007669"/>
    <property type="project" value="InterPro"/>
</dbReference>
<evidence type="ECO:0000256" key="3">
    <source>
        <dbReference type="ARBA" id="ARBA00022691"/>
    </source>
</evidence>
<evidence type="ECO:0000256" key="1">
    <source>
        <dbReference type="ARBA" id="ARBA00022603"/>
    </source>
</evidence>
<dbReference type="HOGENOM" id="CLU_061952_0_0_2"/>
<evidence type="ECO:0000256" key="2">
    <source>
        <dbReference type="ARBA" id="ARBA00022679"/>
    </source>
</evidence>
<dbReference type="KEGG" id="afg:AFULGI_00000290"/>
<organism evidence="5 6">
    <name type="scientific">Archaeoglobus fulgidus DSM 8774</name>
    <dbReference type="NCBI Taxonomy" id="1344584"/>
    <lineage>
        <taxon>Archaea</taxon>
        <taxon>Methanobacteriati</taxon>
        <taxon>Methanobacteriota</taxon>
        <taxon>Archaeoglobi</taxon>
        <taxon>Archaeoglobales</taxon>
        <taxon>Archaeoglobaceae</taxon>
        <taxon>Archaeoglobus</taxon>
    </lineage>
</organism>
<keyword evidence="2" id="KW-0808">Transferase</keyword>
<dbReference type="EMBL" id="CP006577">
    <property type="protein sequence ID" value="AIG96875.1"/>
    <property type="molecule type" value="Genomic_DNA"/>
</dbReference>
<protein>
    <recommendedName>
        <fullName evidence="4">SAM-dependent MTase TRM10-type domain-containing protein</fullName>
    </recommendedName>
</protein>
<evidence type="ECO:0000313" key="6">
    <source>
        <dbReference type="Proteomes" id="UP000028501"/>
    </source>
</evidence>
<feature type="domain" description="SAM-dependent MTase TRM10-type" evidence="4">
    <location>
        <begin position="77"/>
        <end position="264"/>
    </location>
</feature>
<dbReference type="InterPro" id="IPR038459">
    <property type="entry name" value="MT_TRM10-typ_sf"/>
</dbReference>
<dbReference type="AlphaFoldDB" id="A0A075W8X3"/>
<evidence type="ECO:0000313" key="5">
    <source>
        <dbReference type="EMBL" id="AIG96875.1"/>
    </source>
</evidence>
<dbReference type="PIRSF" id="PIRSF018978">
    <property type="entry name" value="tRNA_m1G_mtfrase_arc_prd"/>
    <property type="match status" value="1"/>
</dbReference>
<keyword evidence="1" id="KW-0489">Methyltransferase</keyword>
<evidence type="ECO:0000259" key="4">
    <source>
        <dbReference type="PROSITE" id="PS51675"/>
    </source>
</evidence>
<sequence>MRLKDVFVSELARRGVSRVGTRLKKVMSSPDPIARMALYVANGKADVCKSDGGLQHSFTLDGQFVDLPPNAYVGKCRSDILLTRDELTKHPFPYVVVDCRFFDEHSEKERWKIELQVKQTLGIVREYMWDEKLVVTYRNVGFGKYYPSTEEFLREKGIERVVLLDPNGDELYRRTGAECFIIGGIVDKSGTKRGYTSRIGRALEREGVEVDYRRIELRGDTVGVPDRINHIAEILLRVELDGEDVESAIKAVQPPLVAKWRLRKELHEKTVRVCVGERVVRVVEKGAFDEFREWLNITMRDFYDVCREQKFFVVSEKVMGRIKASEWDERRRCFRLNHN</sequence>
<dbReference type="GO" id="GO:0030488">
    <property type="term" value="P:tRNA methylation"/>
    <property type="evidence" value="ECO:0007669"/>
    <property type="project" value="InterPro"/>
</dbReference>
<proteinExistence type="predicted"/>
<accession>A0A075W8X3</accession>
<name>A0A075W8X3_ARCFL</name>
<dbReference type="RefSeq" id="WP_010877545.1">
    <property type="nucleotide sequence ID" value="NZ_CP006577.1"/>
</dbReference>
<reference evidence="5 6" key="1">
    <citation type="submission" date="2013-07" db="EMBL/GenBank/DDBJ databases">
        <title>Genome of Archaeoglobus fulgidus.</title>
        <authorList>
            <person name="Fiebig A."/>
            <person name="Birkeland N.-K."/>
        </authorList>
    </citation>
    <scope>NUCLEOTIDE SEQUENCE [LARGE SCALE GENOMIC DNA]</scope>
    <source>
        <strain evidence="5 6">DSM 8774</strain>
    </source>
</reference>
<keyword evidence="3" id="KW-0949">S-adenosyl-L-methionine</keyword>
<dbReference type="PROSITE" id="PS51675">
    <property type="entry name" value="SAM_MT_TRM10"/>
    <property type="match status" value="1"/>
</dbReference>
<dbReference type="InterPro" id="IPR028564">
    <property type="entry name" value="MT_TRM10-typ"/>
</dbReference>
<dbReference type="InterPro" id="IPR016742">
    <property type="entry name" value="tRNA_m1G_mtfrase_arc"/>
</dbReference>
<gene>
    <name evidence="5" type="ORF">AFULGI_00000290</name>
</gene>